<dbReference type="AlphaFoldDB" id="A0A0J7K6G8"/>
<dbReference type="EMBL" id="LBMM01012837">
    <property type="protein sequence ID" value="KMQ85962.1"/>
    <property type="molecule type" value="Genomic_DNA"/>
</dbReference>
<name>A0A0J7K6G8_LASNI</name>
<keyword evidence="2" id="KW-0695">RNA-directed DNA polymerase</keyword>
<dbReference type="InterPro" id="IPR043502">
    <property type="entry name" value="DNA/RNA_pol_sf"/>
</dbReference>
<gene>
    <name evidence="2" type="ORF">RF55_15208</name>
</gene>
<dbReference type="STRING" id="67767.A0A0J7K6G8"/>
<evidence type="ECO:0000313" key="3">
    <source>
        <dbReference type="Proteomes" id="UP000036403"/>
    </source>
</evidence>
<dbReference type="PROSITE" id="PS50878">
    <property type="entry name" value="RT_POL"/>
    <property type="match status" value="1"/>
</dbReference>
<dbReference type="Proteomes" id="UP000036403">
    <property type="component" value="Unassembled WGS sequence"/>
</dbReference>
<sequence>MPSNMCCGGMGYLRVWSSTLSTLYRTSTVGLEVGGAFSDEFYPGRGVRQGDPLLPLIFNLMNEILPVVPEQVKYNMLGHNINALAFADDLVLVAAMREGAQRSLDRVVAALLDFGLELAPAKCAAFSLVPSGKVKKMKVLSDPQFAAGGCAVPQLGVLQTIRYLGV</sequence>
<feature type="domain" description="Reverse transcriptase" evidence="1">
    <location>
        <begin position="1"/>
        <end position="166"/>
    </location>
</feature>
<organism evidence="2 3">
    <name type="scientific">Lasius niger</name>
    <name type="common">Black garden ant</name>
    <dbReference type="NCBI Taxonomy" id="67767"/>
    <lineage>
        <taxon>Eukaryota</taxon>
        <taxon>Metazoa</taxon>
        <taxon>Ecdysozoa</taxon>
        <taxon>Arthropoda</taxon>
        <taxon>Hexapoda</taxon>
        <taxon>Insecta</taxon>
        <taxon>Pterygota</taxon>
        <taxon>Neoptera</taxon>
        <taxon>Endopterygota</taxon>
        <taxon>Hymenoptera</taxon>
        <taxon>Apocrita</taxon>
        <taxon>Aculeata</taxon>
        <taxon>Formicoidea</taxon>
        <taxon>Formicidae</taxon>
        <taxon>Formicinae</taxon>
        <taxon>Lasius</taxon>
        <taxon>Lasius</taxon>
    </lineage>
</organism>
<evidence type="ECO:0000259" key="1">
    <source>
        <dbReference type="PROSITE" id="PS50878"/>
    </source>
</evidence>
<protein>
    <submittedName>
        <fullName evidence="2">Reverse transcriptase</fullName>
    </submittedName>
</protein>
<dbReference type="GO" id="GO:0003964">
    <property type="term" value="F:RNA-directed DNA polymerase activity"/>
    <property type="evidence" value="ECO:0007669"/>
    <property type="project" value="UniProtKB-KW"/>
</dbReference>
<keyword evidence="2" id="KW-0808">Transferase</keyword>
<dbReference type="SUPFAM" id="SSF56672">
    <property type="entry name" value="DNA/RNA polymerases"/>
    <property type="match status" value="1"/>
</dbReference>
<evidence type="ECO:0000313" key="2">
    <source>
        <dbReference type="EMBL" id="KMQ85962.1"/>
    </source>
</evidence>
<dbReference type="OrthoDB" id="8197512at2759"/>
<dbReference type="PaxDb" id="67767-A0A0J7K6G8"/>
<dbReference type="Pfam" id="PF00078">
    <property type="entry name" value="RVT_1"/>
    <property type="match status" value="1"/>
</dbReference>
<keyword evidence="2" id="KW-0548">Nucleotidyltransferase</keyword>
<dbReference type="PANTHER" id="PTHR47027">
    <property type="entry name" value="REVERSE TRANSCRIPTASE DOMAIN-CONTAINING PROTEIN"/>
    <property type="match status" value="1"/>
</dbReference>
<comment type="caution">
    <text evidence="2">The sequence shown here is derived from an EMBL/GenBank/DDBJ whole genome shotgun (WGS) entry which is preliminary data.</text>
</comment>
<keyword evidence="3" id="KW-1185">Reference proteome</keyword>
<proteinExistence type="predicted"/>
<dbReference type="PANTHER" id="PTHR47027:SF20">
    <property type="entry name" value="REVERSE TRANSCRIPTASE-LIKE PROTEIN WITH RNA-DIRECTED DNA POLYMERASE DOMAIN"/>
    <property type="match status" value="1"/>
</dbReference>
<reference evidence="2 3" key="1">
    <citation type="submission" date="2015-04" db="EMBL/GenBank/DDBJ databases">
        <title>Lasius niger genome sequencing.</title>
        <authorList>
            <person name="Konorov E.A."/>
            <person name="Nikitin M.A."/>
            <person name="Kirill M.V."/>
            <person name="Chang P."/>
        </authorList>
    </citation>
    <scope>NUCLEOTIDE SEQUENCE [LARGE SCALE GENOMIC DNA]</scope>
    <source>
        <tissue evidence="2">Whole</tissue>
    </source>
</reference>
<accession>A0A0J7K6G8</accession>
<dbReference type="InterPro" id="IPR000477">
    <property type="entry name" value="RT_dom"/>
</dbReference>